<proteinExistence type="predicted"/>
<keyword evidence="3" id="KW-1185">Reference proteome</keyword>
<name>A0ABT7IPK9_9BURK</name>
<dbReference type="InterPro" id="IPR021739">
    <property type="entry name" value="SaV-like"/>
</dbReference>
<protein>
    <submittedName>
        <fullName evidence="1">DUF3310 domain-containing protein</fullName>
    </submittedName>
</protein>
<dbReference type="Proteomes" id="UP001165481">
    <property type="component" value="Unassembled WGS sequence"/>
</dbReference>
<dbReference type="EMBL" id="JAKZJU020000003">
    <property type="protein sequence ID" value="MDL2060550.1"/>
    <property type="molecule type" value="Genomic_DNA"/>
</dbReference>
<reference evidence="1" key="1">
    <citation type="submission" date="2023-03" db="EMBL/GenBank/DDBJ databases">
        <title>Mesosutterella sp. nov. isolated from porcine feces.</title>
        <authorList>
            <person name="Yu S."/>
        </authorList>
    </citation>
    <scope>NUCLEOTIDE SEQUENCE</scope>
    <source>
        <strain evidence="1">AGMB02718</strain>
    </source>
</reference>
<organism evidence="1 3">
    <name type="scientific">Mesosutterella faecium</name>
    <dbReference type="NCBI Taxonomy" id="2925194"/>
    <lineage>
        <taxon>Bacteria</taxon>
        <taxon>Pseudomonadati</taxon>
        <taxon>Pseudomonadota</taxon>
        <taxon>Betaproteobacteria</taxon>
        <taxon>Burkholderiales</taxon>
        <taxon>Sutterellaceae</taxon>
        <taxon>Mesosutterella</taxon>
    </lineage>
</organism>
<evidence type="ECO:0000313" key="2">
    <source>
        <dbReference type="EMBL" id="MDL2060550.1"/>
    </source>
</evidence>
<evidence type="ECO:0000313" key="1">
    <source>
        <dbReference type="EMBL" id="MDL2060327.1"/>
    </source>
</evidence>
<sequence length="129" mass="15125">MPENTEKIDHPAHYNSLPHEVISIVGYMSFAKGNAVKYLMRAPFKGAYDEDLRKAQWYLHWIDEHYAGYEPIDPQRQQMIEDNIKALGDRTELTYPLHLIALDFWHLARNSLDAAIKLREKEKENDGQE</sequence>
<comment type="caution">
    <text evidence="1">The sequence shown here is derived from an EMBL/GenBank/DDBJ whole genome shotgun (WGS) entry which is preliminary data.</text>
</comment>
<dbReference type="EMBL" id="JAKZJU020000001">
    <property type="protein sequence ID" value="MDL2060327.1"/>
    <property type="molecule type" value="Genomic_DNA"/>
</dbReference>
<evidence type="ECO:0000313" key="3">
    <source>
        <dbReference type="Proteomes" id="UP001165481"/>
    </source>
</evidence>
<gene>
    <name evidence="1" type="ORF">MUN46_010315</name>
    <name evidence="2" type="ORF">MUN46_011445</name>
</gene>
<accession>A0ABT7IPK9</accession>
<dbReference type="RefSeq" id="WP_243377413.1">
    <property type="nucleotide sequence ID" value="NZ_JAKZJU020000001.1"/>
</dbReference>
<dbReference type="Pfam" id="PF11753">
    <property type="entry name" value="DUF3310"/>
    <property type="match status" value="1"/>
</dbReference>